<dbReference type="AlphaFoldDB" id="A0A1G7HJJ1"/>
<dbReference type="EMBL" id="FNBC01000020">
    <property type="protein sequence ID" value="SDF00558.1"/>
    <property type="molecule type" value="Genomic_DNA"/>
</dbReference>
<evidence type="ECO:0000313" key="3">
    <source>
        <dbReference type="Proteomes" id="UP000199446"/>
    </source>
</evidence>
<evidence type="ECO:0000259" key="1">
    <source>
        <dbReference type="Pfam" id="PF13224"/>
    </source>
</evidence>
<evidence type="ECO:0000313" key="2">
    <source>
        <dbReference type="EMBL" id="SDF00558.1"/>
    </source>
</evidence>
<dbReference type="Proteomes" id="UP000199446">
    <property type="component" value="Unassembled WGS sequence"/>
</dbReference>
<dbReference type="RefSeq" id="WP_093007556.1">
    <property type="nucleotide sequence ID" value="NZ_FNBC01000020.1"/>
</dbReference>
<keyword evidence="3" id="KW-1185">Reference proteome</keyword>
<dbReference type="Pfam" id="PF13224">
    <property type="entry name" value="DUF4032"/>
    <property type="match status" value="1"/>
</dbReference>
<dbReference type="SUPFAM" id="SSF110849">
    <property type="entry name" value="ParB/Sulfiredoxin"/>
    <property type="match status" value="1"/>
</dbReference>
<name>A0A1G7HJJ1_9DEIN</name>
<gene>
    <name evidence="2" type="ORF">SAMN04488243_1204</name>
</gene>
<reference evidence="3" key="1">
    <citation type="submission" date="2016-10" db="EMBL/GenBank/DDBJ databases">
        <authorList>
            <person name="Varghese N."/>
            <person name="Submissions S."/>
        </authorList>
    </citation>
    <scope>NUCLEOTIDE SEQUENCE [LARGE SCALE GENOMIC DNA]</scope>
    <source>
        <strain evidence="3">CGMCC 1.6992</strain>
    </source>
</reference>
<dbReference type="OrthoDB" id="1100724at2"/>
<accession>A0A1G7HJJ1</accession>
<feature type="domain" description="DUF4032" evidence="1">
    <location>
        <begin position="199"/>
        <end position="275"/>
    </location>
</feature>
<dbReference type="STRING" id="482827.SAMN04488243_1204"/>
<dbReference type="InterPro" id="IPR025111">
    <property type="entry name" value="DUF4032"/>
</dbReference>
<protein>
    <submittedName>
        <fullName evidence="2">Transcriptional regulator</fullName>
    </submittedName>
</protein>
<organism evidence="2 3">
    <name type="scientific">Thermus arciformis</name>
    <dbReference type="NCBI Taxonomy" id="482827"/>
    <lineage>
        <taxon>Bacteria</taxon>
        <taxon>Thermotogati</taxon>
        <taxon>Deinococcota</taxon>
        <taxon>Deinococci</taxon>
        <taxon>Thermales</taxon>
        <taxon>Thermaceae</taxon>
        <taxon>Thermus</taxon>
    </lineage>
</organism>
<dbReference type="InterPro" id="IPR036086">
    <property type="entry name" value="ParB/Sulfiredoxin_sf"/>
</dbReference>
<proteinExistence type="predicted"/>
<sequence>MRAELQAETEAERLERRAKLHELLHRLRGEPNLLLPFHQALALRPKGEHHLGLQTIEVDKVVGSVDRYEDFDRHFLPKTPHTLERWKRLRALQLEGVEFPPIEVYQVGEAYFVKDGNHRVALAKATGQKFIDAHVIALDVPVPVEPGDTPKDLLLKAEYAHFLEKTRLKELLPEAEEIRFTTLGRYDLLLDHIATRRYFKGLEEGREIPWEEAVVDWYQNLYKPTVEAIRRLGLLRDFPGRTEADLYLWVMDHRYFLAQELGVDPGPEGAAESYEARFGGVWKRLGGGLKRQLKAFFLAKGREEF</sequence>